<proteinExistence type="predicted"/>
<dbReference type="EnsemblPlants" id="OMERI03G09490.1">
    <property type="protein sequence ID" value="OMERI03G09490.1"/>
    <property type="gene ID" value="OMERI03G09490"/>
</dbReference>
<dbReference type="Proteomes" id="UP000008021">
    <property type="component" value="Chromosome 3"/>
</dbReference>
<name>A0A0E0CXW4_9ORYZ</name>
<sequence length="99" mass="10866">MDGVEGVYERNEEYRAVSGEEEVAMVPECVTRLRCGLPIWTDPSPGKSESASWTGMEKNVCGTHGEWPEKGSIGIHMKAPETLTSINFENSTPLHISIS</sequence>
<keyword evidence="2" id="KW-1185">Reference proteome</keyword>
<dbReference type="HOGENOM" id="CLU_2324274_0_0_1"/>
<reference evidence="1" key="2">
    <citation type="submission" date="2018-05" db="EMBL/GenBank/DDBJ databases">
        <title>OmerRS3 (Oryza meridionalis Reference Sequence Version 3).</title>
        <authorList>
            <person name="Zhang J."/>
            <person name="Kudrna D."/>
            <person name="Lee S."/>
            <person name="Talag J."/>
            <person name="Welchert J."/>
            <person name="Wing R.A."/>
        </authorList>
    </citation>
    <scope>NUCLEOTIDE SEQUENCE [LARGE SCALE GENOMIC DNA]</scope>
    <source>
        <strain evidence="1">cv. OR44</strain>
    </source>
</reference>
<reference evidence="1" key="1">
    <citation type="submission" date="2015-04" db="UniProtKB">
        <authorList>
            <consortium name="EnsemblPlants"/>
        </authorList>
    </citation>
    <scope>IDENTIFICATION</scope>
</reference>
<dbReference type="Gramene" id="OMERI03G09490.1">
    <property type="protein sequence ID" value="OMERI03G09490.1"/>
    <property type="gene ID" value="OMERI03G09490"/>
</dbReference>
<dbReference type="AlphaFoldDB" id="A0A0E0CXW4"/>
<accession>A0A0E0CXW4</accession>
<evidence type="ECO:0000313" key="1">
    <source>
        <dbReference type="EnsemblPlants" id="OMERI03G09490.1"/>
    </source>
</evidence>
<protein>
    <submittedName>
        <fullName evidence="1">Uncharacterized protein</fullName>
    </submittedName>
</protein>
<organism evidence="1">
    <name type="scientific">Oryza meridionalis</name>
    <dbReference type="NCBI Taxonomy" id="40149"/>
    <lineage>
        <taxon>Eukaryota</taxon>
        <taxon>Viridiplantae</taxon>
        <taxon>Streptophyta</taxon>
        <taxon>Embryophyta</taxon>
        <taxon>Tracheophyta</taxon>
        <taxon>Spermatophyta</taxon>
        <taxon>Magnoliopsida</taxon>
        <taxon>Liliopsida</taxon>
        <taxon>Poales</taxon>
        <taxon>Poaceae</taxon>
        <taxon>BOP clade</taxon>
        <taxon>Oryzoideae</taxon>
        <taxon>Oryzeae</taxon>
        <taxon>Oryzinae</taxon>
        <taxon>Oryza</taxon>
    </lineage>
</organism>
<evidence type="ECO:0000313" key="2">
    <source>
        <dbReference type="Proteomes" id="UP000008021"/>
    </source>
</evidence>